<evidence type="ECO:0000313" key="2">
    <source>
        <dbReference type="Proteomes" id="UP000324832"/>
    </source>
</evidence>
<sequence length="102" mass="11656">MLISTICEWNPLIIITEEDYICDACNQLAMQYVNSPHPLVATYMLHFNPSRLQQSIHIEFENRIAPRPATSSDYVMHVGYDSKGLQCAICNKILSKHNQCQS</sequence>
<dbReference type="EMBL" id="FZQP02006980">
    <property type="protein sequence ID" value="VVD05527.1"/>
    <property type="molecule type" value="Genomic_DNA"/>
</dbReference>
<evidence type="ECO:0000313" key="1">
    <source>
        <dbReference type="EMBL" id="VVD05527.1"/>
    </source>
</evidence>
<dbReference type="Proteomes" id="UP000324832">
    <property type="component" value="Unassembled WGS sequence"/>
</dbReference>
<keyword evidence="2" id="KW-1185">Reference proteome</keyword>
<organism evidence="1 2">
    <name type="scientific">Leptidea sinapis</name>
    <dbReference type="NCBI Taxonomy" id="189913"/>
    <lineage>
        <taxon>Eukaryota</taxon>
        <taxon>Metazoa</taxon>
        <taxon>Ecdysozoa</taxon>
        <taxon>Arthropoda</taxon>
        <taxon>Hexapoda</taxon>
        <taxon>Insecta</taxon>
        <taxon>Pterygota</taxon>
        <taxon>Neoptera</taxon>
        <taxon>Endopterygota</taxon>
        <taxon>Lepidoptera</taxon>
        <taxon>Glossata</taxon>
        <taxon>Ditrysia</taxon>
        <taxon>Papilionoidea</taxon>
        <taxon>Pieridae</taxon>
        <taxon>Dismorphiinae</taxon>
        <taxon>Leptidea</taxon>
    </lineage>
</organism>
<gene>
    <name evidence="1" type="ORF">LSINAPIS_LOCUS15043</name>
</gene>
<reference evidence="1 2" key="1">
    <citation type="submission" date="2017-07" db="EMBL/GenBank/DDBJ databases">
        <authorList>
            <person name="Talla V."/>
            <person name="Backstrom N."/>
        </authorList>
    </citation>
    <scope>NUCLEOTIDE SEQUENCE [LARGE SCALE GENOMIC DNA]</scope>
</reference>
<protein>
    <submittedName>
        <fullName evidence="1">Uncharacterized protein</fullName>
    </submittedName>
</protein>
<name>A0A5E4R577_9NEOP</name>
<accession>A0A5E4R577</accession>
<dbReference type="AlphaFoldDB" id="A0A5E4R577"/>
<proteinExistence type="predicted"/>